<evidence type="ECO:0000313" key="6">
    <source>
        <dbReference type="EMBL" id="PKA53101.1"/>
    </source>
</evidence>
<gene>
    <name evidence="6" type="ORF">AXF42_Ash019009</name>
</gene>
<dbReference type="STRING" id="1088818.A0A2I0AC24"/>
<dbReference type="InterPro" id="IPR036908">
    <property type="entry name" value="RlpA-like_sf"/>
</dbReference>
<sequence>MALRSRDAVFLLLLALLNLSSAAARYSRMLGQCSPAAYLQGEPHGCNTEHESKCCMSGRSYPRYSCSPAVTGHQTTATMTVNSFAGGGDGGGPSECDQKYHGDDEMVVALSTGWYEGGSRCSKNIRIEANGRSVLARVVDECDSMNGCDSLHGFQPPCANDVVDVLPAVWEALGMNGDDVGKYAITWSDA</sequence>
<dbReference type="Gene3D" id="2.40.40.10">
    <property type="entry name" value="RlpA-like domain"/>
    <property type="match status" value="1"/>
</dbReference>
<dbReference type="PANTHER" id="PTHR33191">
    <property type="entry name" value="RIPENING-RELATED PROTEIN 2-RELATED"/>
    <property type="match status" value="1"/>
</dbReference>
<dbReference type="GO" id="GO:0005576">
    <property type="term" value="C:extracellular region"/>
    <property type="evidence" value="ECO:0007669"/>
    <property type="project" value="UniProtKB-SubCell"/>
</dbReference>
<comment type="subcellular location">
    <subcellularLocation>
        <location evidence="1">Secreted</location>
    </subcellularLocation>
</comment>
<keyword evidence="3" id="KW-0964">Secreted</keyword>
<reference evidence="6 7" key="1">
    <citation type="journal article" date="2017" name="Nature">
        <title>The Apostasia genome and the evolution of orchids.</title>
        <authorList>
            <person name="Zhang G.Q."/>
            <person name="Liu K.W."/>
            <person name="Li Z."/>
            <person name="Lohaus R."/>
            <person name="Hsiao Y.Y."/>
            <person name="Niu S.C."/>
            <person name="Wang J.Y."/>
            <person name="Lin Y.C."/>
            <person name="Xu Q."/>
            <person name="Chen L.J."/>
            <person name="Yoshida K."/>
            <person name="Fujiwara S."/>
            <person name="Wang Z.W."/>
            <person name="Zhang Y.Q."/>
            <person name="Mitsuda N."/>
            <person name="Wang M."/>
            <person name="Liu G.H."/>
            <person name="Pecoraro L."/>
            <person name="Huang H.X."/>
            <person name="Xiao X.J."/>
            <person name="Lin M."/>
            <person name="Wu X.Y."/>
            <person name="Wu W.L."/>
            <person name="Chen Y.Y."/>
            <person name="Chang S.B."/>
            <person name="Sakamoto S."/>
            <person name="Ohme-Takagi M."/>
            <person name="Yagi M."/>
            <person name="Zeng S.J."/>
            <person name="Shen C.Y."/>
            <person name="Yeh C.M."/>
            <person name="Luo Y.B."/>
            <person name="Tsai W.C."/>
            <person name="Van de Peer Y."/>
            <person name="Liu Z.J."/>
        </authorList>
    </citation>
    <scope>NUCLEOTIDE SEQUENCE [LARGE SCALE GENOMIC DNA]</scope>
    <source>
        <strain evidence="7">cv. Shenzhen</strain>
        <tissue evidence="6">Stem</tissue>
    </source>
</reference>
<protein>
    <submittedName>
        <fullName evidence="6">Ripening-related protein 2</fullName>
    </submittedName>
</protein>
<comment type="similarity">
    <text evidence="2">Belongs to the kiwellin family.</text>
</comment>
<evidence type="ECO:0000313" key="7">
    <source>
        <dbReference type="Proteomes" id="UP000236161"/>
    </source>
</evidence>
<keyword evidence="4 5" id="KW-0732">Signal</keyword>
<dbReference type="OrthoDB" id="406505at2759"/>
<dbReference type="EMBL" id="KZ452000">
    <property type="protein sequence ID" value="PKA53101.1"/>
    <property type="molecule type" value="Genomic_DNA"/>
</dbReference>
<dbReference type="InterPro" id="IPR039271">
    <property type="entry name" value="Kiwellin-like"/>
</dbReference>
<feature type="signal peptide" evidence="5">
    <location>
        <begin position="1"/>
        <end position="22"/>
    </location>
</feature>
<dbReference type="AlphaFoldDB" id="A0A2I0AC24"/>
<feature type="chain" id="PRO_5014131907" evidence="5">
    <location>
        <begin position="23"/>
        <end position="190"/>
    </location>
</feature>
<evidence type="ECO:0000256" key="1">
    <source>
        <dbReference type="ARBA" id="ARBA00004613"/>
    </source>
</evidence>
<dbReference type="PANTHER" id="PTHR33191:SF58">
    <property type="entry name" value="RIPENING-RELATED PROTEIN 1"/>
    <property type="match status" value="1"/>
</dbReference>
<proteinExistence type="inferred from homology"/>
<name>A0A2I0AC24_9ASPA</name>
<evidence type="ECO:0000256" key="4">
    <source>
        <dbReference type="ARBA" id="ARBA00022729"/>
    </source>
</evidence>
<organism evidence="6 7">
    <name type="scientific">Apostasia shenzhenica</name>
    <dbReference type="NCBI Taxonomy" id="1088818"/>
    <lineage>
        <taxon>Eukaryota</taxon>
        <taxon>Viridiplantae</taxon>
        <taxon>Streptophyta</taxon>
        <taxon>Embryophyta</taxon>
        <taxon>Tracheophyta</taxon>
        <taxon>Spermatophyta</taxon>
        <taxon>Magnoliopsida</taxon>
        <taxon>Liliopsida</taxon>
        <taxon>Asparagales</taxon>
        <taxon>Orchidaceae</taxon>
        <taxon>Apostasioideae</taxon>
        <taxon>Apostasia</taxon>
    </lineage>
</organism>
<evidence type="ECO:0000256" key="5">
    <source>
        <dbReference type="SAM" id="SignalP"/>
    </source>
</evidence>
<dbReference type="Proteomes" id="UP000236161">
    <property type="component" value="Unassembled WGS sequence"/>
</dbReference>
<accession>A0A2I0AC24</accession>
<keyword evidence="7" id="KW-1185">Reference proteome</keyword>
<dbReference type="CDD" id="cd22270">
    <property type="entry name" value="DPBB_kiwellin-like"/>
    <property type="match status" value="1"/>
</dbReference>
<evidence type="ECO:0000256" key="3">
    <source>
        <dbReference type="ARBA" id="ARBA00022525"/>
    </source>
</evidence>
<dbReference type="Pfam" id="PF24300">
    <property type="entry name" value="KWL1"/>
    <property type="match status" value="1"/>
</dbReference>
<dbReference type="SUPFAM" id="SSF50685">
    <property type="entry name" value="Barwin-like endoglucanases"/>
    <property type="match status" value="1"/>
</dbReference>
<evidence type="ECO:0000256" key="2">
    <source>
        <dbReference type="ARBA" id="ARBA00005592"/>
    </source>
</evidence>